<comment type="caution">
    <text evidence="1">The sequence shown here is derived from an EMBL/GenBank/DDBJ whole genome shotgun (WGS) entry which is preliminary data.</text>
</comment>
<dbReference type="EMBL" id="CM043018">
    <property type="protein sequence ID" value="KAI4463848.1"/>
    <property type="molecule type" value="Genomic_DNA"/>
</dbReference>
<evidence type="ECO:0000313" key="1">
    <source>
        <dbReference type="EMBL" id="KAI4463848.1"/>
    </source>
</evidence>
<dbReference type="Proteomes" id="UP001056778">
    <property type="component" value="Chromosome 4"/>
</dbReference>
<gene>
    <name evidence="1" type="ORF">MML48_4g00006097</name>
</gene>
<protein>
    <submittedName>
        <fullName evidence="1">Poly a polymerase cid pap -related</fullName>
    </submittedName>
</protein>
<sequence>MEKTELFCELCKVKLSDTKSQEAHLMGKKHQLALHNDYVNDKKKRCGVFIGGLPNMLPKEDIMKFLSDLGATTDIYIPESNTFAFVDFKDEKTAQELIMKRHIYFKGKALSVKSRIADKEVTKPEIELEPINESLKDVVDFDEQMRTLLLHLQPNQQKQMWEYRLLCEDLQRCLQNVFPGCRVYPFGSTITRLNFKNSDVDVYVDLTQTPNYVKGNSSQYVKKARNALPKYNLFSNLLAIPKAKTPIVKCVHIQTNVSCDFNFKNMLGVCNSYLIRHYISLAPNLLWVLMVLKYWGRVHEFTGANNKFSNYSLIMMFIFFIQQEPYNVESVETMQKPDGTENMQDGWNGGFKPTETHNSVLANKSILEILQEFFQFYTNFDYNLNVISPYLGRSVPKIDFLKPATLTDSYTLYKINLVSLMPFIVESSLCVQDPFEHNHNLTQRISVKFLEDFIAQCKHSANLLQNSENQSAILYKLFTDEPLEGKFKFNNKCEFKIDMHSRLQYIENKISTDSSDKSAEIKKIWYQTINEFVIILLLKVLKFQIDVLKEPPPIEETPRDITPVDMVTFHCKGKCNVWESRRAVARDLDLTKIPSVLDREIEISNYISDVLLKDITLTKPIIEFYMTLCACDSPMQMDFTVTNVNSDKGHFKTLCTYLLNRVPYLFNSYEEELNTSVLKSSKQSS</sequence>
<keyword evidence="2" id="KW-1185">Reference proteome</keyword>
<reference evidence="1" key="1">
    <citation type="submission" date="2022-04" db="EMBL/GenBank/DDBJ databases">
        <title>Chromosome-scale genome assembly of Holotrichia oblita Faldermann.</title>
        <authorList>
            <person name="Rongchong L."/>
        </authorList>
    </citation>
    <scope>NUCLEOTIDE SEQUENCE</scope>
    <source>
        <strain evidence="1">81SQS9</strain>
    </source>
</reference>
<evidence type="ECO:0000313" key="2">
    <source>
        <dbReference type="Proteomes" id="UP001056778"/>
    </source>
</evidence>
<name>A0ACB9TAP1_HOLOL</name>
<proteinExistence type="predicted"/>
<organism evidence="1 2">
    <name type="scientific">Holotrichia oblita</name>
    <name type="common">Chafer beetle</name>
    <dbReference type="NCBI Taxonomy" id="644536"/>
    <lineage>
        <taxon>Eukaryota</taxon>
        <taxon>Metazoa</taxon>
        <taxon>Ecdysozoa</taxon>
        <taxon>Arthropoda</taxon>
        <taxon>Hexapoda</taxon>
        <taxon>Insecta</taxon>
        <taxon>Pterygota</taxon>
        <taxon>Neoptera</taxon>
        <taxon>Endopterygota</taxon>
        <taxon>Coleoptera</taxon>
        <taxon>Polyphaga</taxon>
        <taxon>Scarabaeiformia</taxon>
        <taxon>Scarabaeidae</taxon>
        <taxon>Melolonthinae</taxon>
        <taxon>Holotrichia</taxon>
    </lineage>
</organism>
<accession>A0ACB9TAP1</accession>